<evidence type="ECO:0000313" key="5">
    <source>
        <dbReference type="Proteomes" id="UP000037510"/>
    </source>
</evidence>
<organism evidence="4 5">
    <name type="scientific">Operophtera brumata</name>
    <name type="common">Winter moth</name>
    <name type="synonym">Phalaena brumata</name>
    <dbReference type="NCBI Taxonomy" id="104452"/>
    <lineage>
        <taxon>Eukaryota</taxon>
        <taxon>Metazoa</taxon>
        <taxon>Ecdysozoa</taxon>
        <taxon>Arthropoda</taxon>
        <taxon>Hexapoda</taxon>
        <taxon>Insecta</taxon>
        <taxon>Pterygota</taxon>
        <taxon>Neoptera</taxon>
        <taxon>Endopterygota</taxon>
        <taxon>Lepidoptera</taxon>
        <taxon>Glossata</taxon>
        <taxon>Ditrysia</taxon>
        <taxon>Geometroidea</taxon>
        <taxon>Geometridae</taxon>
        <taxon>Larentiinae</taxon>
        <taxon>Operophtera</taxon>
    </lineage>
</organism>
<sequence>MRRTPPPPPSPSPNLPSPPPTQRTKRHCPSNSPSTSHADSKLDEEMSTQIPNKQEEILTLLTKVLSEITEIRKSHSDMQKTLEFYTKTCEEMQERLVALEDEKVMRETYIRNLENRFEEVDRHARSTCLEIRGVPSKPTETKQDLCGLVGKLQDKLKVNGQLNTIKDIYRIKGKPNGDRPIVVDFTTTIMKTSILQAVKKHNAANTTDRLNTSNLGMECTKSPVYVSEFLTPKARRLYFLARDIAKICRYDFCWSASGRIFLRKAVGSAPIIITSEQQLEDLKQKNG</sequence>
<reference evidence="4 5" key="1">
    <citation type="journal article" date="2015" name="Genome Biol. Evol.">
        <title>The genome of winter moth (Operophtera brumata) provides a genomic perspective on sexual dimorphism and phenology.</title>
        <authorList>
            <person name="Derks M.F."/>
            <person name="Smit S."/>
            <person name="Salis L."/>
            <person name="Schijlen E."/>
            <person name="Bossers A."/>
            <person name="Mateman C."/>
            <person name="Pijl A.S."/>
            <person name="de Ridder D."/>
            <person name="Groenen M.A."/>
            <person name="Visser M.E."/>
            <person name="Megens H.J."/>
        </authorList>
    </citation>
    <scope>NUCLEOTIDE SEQUENCE [LARGE SCALE GENOMIC DNA]</scope>
    <source>
        <strain evidence="4">WM2013NL</strain>
        <tissue evidence="4">Head and thorax</tissue>
    </source>
</reference>
<dbReference type="InterPro" id="IPR057251">
    <property type="entry name" value="FP_C"/>
</dbReference>
<feature type="coiled-coil region" evidence="1">
    <location>
        <begin position="75"/>
        <end position="102"/>
    </location>
</feature>
<dbReference type="AlphaFoldDB" id="A0A0L7LIW8"/>
<evidence type="ECO:0000256" key="2">
    <source>
        <dbReference type="SAM" id="MobiDB-lite"/>
    </source>
</evidence>
<evidence type="ECO:0000256" key="1">
    <source>
        <dbReference type="SAM" id="Coils"/>
    </source>
</evidence>
<dbReference type="EMBL" id="JTDY01000935">
    <property type="protein sequence ID" value="KOB75375.1"/>
    <property type="molecule type" value="Genomic_DNA"/>
</dbReference>
<proteinExistence type="predicted"/>
<evidence type="ECO:0000259" key="3">
    <source>
        <dbReference type="Pfam" id="PF25298"/>
    </source>
</evidence>
<dbReference type="STRING" id="104452.A0A0L7LIW8"/>
<feature type="compositionally biased region" description="Pro residues" evidence="2">
    <location>
        <begin position="1"/>
        <end position="21"/>
    </location>
</feature>
<gene>
    <name evidence="4" type="ORF">OBRU01_07858</name>
</gene>
<keyword evidence="5" id="KW-1185">Reference proteome</keyword>
<keyword evidence="1" id="KW-0175">Coiled coil</keyword>
<name>A0A0L7LIW8_OPEBR</name>
<comment type="caution">
    <text evidence="4">The sequence shown here is derived from an EMBL/GenBank/DDBJ whole genome shotgun (WGS) entry which is preliminary data.</text>
</comment>
<dbReference type="Proteomes" id="UP000037510">
    <property type="component" value="Unassembled WGS sequence"/>
</dbReference>
<accession>A0A0L7LIW8</accession>
<evidence type="ECO:0000313" key="4">
    <source>
        <dbReference type="EMBL" id="KOB75375.1"/>
    </source>
</evidence>
<feature type="region of interest" description="Disordered" evidence="2">
    <location>
        <begin position="1"/>
        <end position="47"/>
    </location>
</feature>
<dbReference type="Pfam" id="PF25298">
    <property type="entry name" value="Baculo_FP_2nd"/>
    <property type="match status" value="1"/>
</dbReference>
<feature type="domain" description="FP protein C-terminal" evidence="3">
    <location>
        <begin position="231"/>
        <end position="283"/>
    </location>
</feature>
<protein>
    <recommendedName>
        <fullName evidence="3">FP protein C-terminal domain-containing protein</fullName>
    </recommendedName>
</protein>